<dbReference type="AlphaFoldDB" id="S9UZU8"/>
<evidence type="ECO:0000256" key="2">
    <source>
        <dbReference type="ARBA" id="ARBA00007025"/>
    </source>
</evidence>
<dbReference type="InterPro" id="IPR027417">
    <property type="entry name" value="P-loop_NTPase"/>
</dbReference>
<dbReference type="GO" id="GO:0005634">
    <property type="term" value="C:nucleus"/>
    <property type="evidence" value="ECO:0007669"/>
    <property type="project" value="UniProtKB-SubCell"/>
</dbReference>
<accession>S9UZU8</accession>
<proteinExistence type="inferred from homology"/>
<dbReference type="Proteomes" id="UP000015354">
    <property type="component" value="Unassembled WGS sequence"/>
</dbReference>
<dbReference type="InterPro" id="IPR044574">
    <property type="entry name" value="ARIP4-like"/>
</dbReference>
<keyword evidence="7" id="KW-0539">Nucleus</keyword>
<evidence type="ECO:0000256" key="8">
    <source>
        <dbReference type="SAM" id="MobiDB-lite"/>
    </source>
</evidence>
<feature type="region of interest" description="Disordered" evidence="8">
    <location>
        <begin position="1"/>
        <end position="126"/>
    </location>
</feature>
<keyword evidence="6" id="KW-0238">DNA-binding</keyword>
<dbReference type="SUPFAM" id="SSF52540">
    <property type="entry name" value="P-loop containing nucleoside triphosphate hydrolases"/>
    <property type="match status" value="1"/>
</dbReference>
<dbReference type="Gene3D" id="3.40.50.10810">
    <property type="entry name" value="Tandem AAA-ATPase domain"/>
    <property type="match status" value="1"/>
</dbReference>
<dbReference type="EMBL" id="ATMH01011575">
    <property type="protein sequence ID" value="EPY16045.1"/>
    <property type="molecule type" value="Genomic_DNA"/>
</dbReference>
<protein>
    <recommendedName>
        <fullName evidence="11">SNF2 N-terminal domain-containing protein</fullName>
    </recommendedName>
</protein>
<evidence type="ECO:0000256" key="3">
    <source>
        <dbReference type="ARBA" id="ARBA00022741"/>
    </source>
</evidence>
<evidence type="ECO:0000256" key="7">
    <source>
        <dbReference type="ARBA" id="ARBA00023242"/>
    </source>
</evidence>
<comment type="caution">
    <text evidence="9">The sequence shown here is derived from an EMBL/GenBank/DDBJ whole genome shotgun (WGS) entry which is preliminary data.</text>
</comment>
<dbReference type="GO" id="GO:0005524">
    <property type="term" value="F:ATP binding"/>
    <property type="evidence" value="ECO:0007669"/>
    <property type="project" value="UniProtKB-KW"/>
</dbReference>
<feature type="compositionally biased region" description="Polar residues" evidence="8">
    <location>
        <begin position="89"/>
        <end position="99"/>
    </location>
</feature>
<feature type="region of interest" description="Disordered" evidence="8">
    <location>
        <begin position="367"/>
        <end position="386"/>
    </location>
</feature>
<evidence type="ECO:0008006" key="11">
    <source>
        <dbReference type="Google" id="ProtNLM"/>
    </source>
</evidence>
<keyword evidence="3" id="KW-0547">Nucleotide-binding</keyword>
<keyword evidence="4" id="KW-0378">Hydrolase</keyword>
<evidence type="ECO:0000256" key="1">
    <source>
        <dbReference type="ARBA" id="ARBA00004123"/>
    </source>
</evidence>
<feature type="compositionally biased region" description="Polar residues" evidence="8">
    <location>
        <begin position="30"/>
        <end position="45"/>
    </location>
</feature>
<feature type="compositionally biased region" description="Low complexity" evidence="8">
    <location>
        <begin position="67"/>
        <end position="81"/>
    </location>
</feature>
<evidence type="ECO:0000256" key="4">
    <source>
        <dbReference type="ARBA" id="ARBA00022806"/>
    </source>
</evidence>
<dbReference type="InterPro" id="IPR038718">
    <property type="entry name" value="SNF2-like_sf"/>
</dbReference>
<keyword evidence="10" id="KW-1185">Reference proteome</keyword>
<dbReference type="GO" id="GO:0003677">
    <property type="term" value="F:DNA binding"/>
    <property type="evidence" value="ECO:0007669"/>
    <property type="project" value="UniProtKB-KW"/>
</dbReference>
<organism evidence="9 10">
    <name type="scientific">Strigomonas culicis</name>
    <dbReference type="NCBI Taxonomy" id="28005"/>
    <lineage>
        <taxon>Eukaryota</taxon>
        <taxon>Discoba</taxon>
        <taxon>Euglenozoa</taxon>
        <taxon>Kinetoplastea</taxon>
        <taxon>Metakinetoplastina</taxon>
        <taxon>Trypanosomatida</taxon>
        <taxon>Trypanosomatidae</taxon>
        <taxon>Strigomonadinae</taxon>
        <taxon>Strigomonas</taxon>
    </lineage>
</organism>
<feature type="compositionally biased region" description="Low complexity" evidence="8">
    <location>
        <begin position="367"/>
        <end position="384"/>
    </location>
</feature>
<gene>
    <name evidence="9" type="ORF">STCU_11583</name>
</gene>
<evidence type="ECO:0000313" key="10">
    <source>
        <dbReference type="Proteomes" id="UP000015354"/>
    </source>
</evidence>
<dbReference type="PANTHER" id="PTHR45797:SF1">
    <property type="entry name" value="HELICASE ARIP4"/>
    <property type="match status" value="1"/>
</dbReference>
<dbReference type="GO" id="GO:0004386">
    <property type="term" value="F:helicase activity"/>
    <property type="evidence" value="ECO:0007669"/>
    <property type="project" value="UniProtKB-KW"/>
</dbReference>
<comment type="subcellular location">
    <subcellularLocation>
        <location evidence="1">Nucleus</location>
    </subcellularLocation>
</comment>
<evidence type="ECO:0000256" key="5">
    <source>
        <dbReference type="ARBA" id="ARBA00022840"/>
    </source>
</evidence>
<keyword evidence="4" id="KW-0347">Helicase</keyword>
<name>S9UZU8_9TRYP</name>
<dbReference type="PANTHER" id="PTHR45797">
    <property type="entry name" value="RAD54-LIKE"/>
    <property type="match status" value="1"/>
</dbReference>
<sequence>MEHKTYFLPSDSDDEDKGDQRHARAAPTHGIQTSATRGHAQSSNLYFVDDDDDPFNNPFATDAPILRSSSRSTSRSVVRSRSSPERAQAPQNDSHTPSVGTESDGSAGSGTGSGALQPLSASLDDLASDPYPTVSLRRASATAVAPPLQTPSPHLKREPAARAPLPLSCYAAQSPHVQAPPRPPPATLPIEYLRRLTVLEVRDPLERFFAEKDRWCHAFRLVERRLLPELAGEDPAPAPAADRTPALWRERDRCARLVNTGNWPADAAADVLLPASLVPCSSAFAHVPPGGGGGAALSLRPHQVAGIRFLWDLLVESPVGKVPAVGCILAHTMGLGKTAQVVLFLNLFLRTFTPLAAPTAAHFFAPREAAPEGPGRGPAATAAARADRHPQVDPLDLAARGGAVVAALPPGGAGRRRRWLPAALH</sequence>
<dbReference type="GO" id="GO:0016887">
    <property type="term" value="F:ATP hydrolysis activity"/>
    <property type="evidence" value="ECO:0007669"/>
    <property type="project" value="InterPro"/>
</dbReference>
<comment type="similarity">
    <text evidence="2">Belongs to the SNF2/RAD54 helicase family.</text>
</comment>
<evidence type="ECO:0000256" key="6">
    <source>
        <dbReference type="ARBA" id="ARBA00023125"/>
    </source>
</evidence>
<dbReference type="OrthoDB" id="2020972at2759"/>
<evidence type="ECO:0000313" key="9">
    <source>
        <dbReference type="EMBL" id="EPY16045.1"/>
    </source>
</evidence>
<keyword evidence="5" id="KW-0067">ATP-binding</keyword>
<reference evidence="9 10" key="1">
    <citation type="journal article" date="2013" name="PLoS ONE">
        <title>Predicting the Proteins of Angomonas deanei, Strigomonas culicis and Their Respective Endosymbionts Reveals New Aspects of the Trypanosomatidae Family.</title>
        <authorList>
            <person name="Motta M.C."/>
            <person name="Martins A.C."/>
            <person name="de Souza S.S."/>
            <person name="Catta-Preta C.M."/>
            <person name="Silva R."/>
            <person name="Klein C.C."/>
            <person name="de Almeida L.G."/>
            <person name="de Lima Cunha O."/>
            <person name="Ciapina L.P."/>
            <person name="Brocchi M."/>
            <person name="Colabardini A.C."/>
            <person name="de Araujo Lima B."/>
            <person name="Machado C.R."/>
            <person name="de Almeida Soares C.M."/>
            <person name="Probst C.M."/>
            <person name="de Menezes C.B."/>
            <person name="Thompson C.E."/>
            <person name="Bartholomeu D.C."/>
            <person name="Gradia D.F."/>
            <person name="Pavoni D.P."/>
            <person name="Grisard E.C."/>
            <person name="Fantinatti-Garboggini F."/>
            <person name="Marchini F.K."/>
            <person name="Rodrigues-Luiz G.F."/>
            <person name="Wagner G."/>
            <person name="Goldman G.H."/>
            <person name="Fietto J.L."/>
            <person name="Elias M.C."/>
            <person name="Goldman M.H."/>
            <person name="Sagot M.F."/>
            <person name="Pereira M."/>
            <person name="Stoco P.H."/>
            <person name="de Mendonca-Neto R.P."/>
            <person name="Teixeira S.M."/>
            <person name="Maciel T.E."/>
            <person name="de Oliveira Mendes T.A."/>
            <person name="Urmenyi T.P."/>
            <person name="de Souza W."/>
            <person name="Schenkman S."/>
            <person name="de Vasconcelos A.T."/>
        </authorList>
    </citation>
    <scope>NUCLEOTIDE SEQUENCE [LARGE SCALE GENOMIC DNA]</scope>
</reference>